<dbReference type="InterPro" id="IPR036388">
    <property type="entry name" value="WH-like_DNA-bd_sf"/>
</dbReference>
<dbReference type="InterPro" id="IPR011711">
    <property type="entry name" value="GntR_C"/>
</dbReference>
<evidence type="ECO:0000259" key="4">
    <source>
        <dbReference type="PROSITE" id="PS50949"/>
    </source>
</evidence>
<dbReference type="Pfam" id="PF07729">
    <property type="entry name" value="FCD"/>
    <property type="match status" value="1"/>
</dbReference>
<dbReference type="Gene3D" id="1.20.120.530">
    <property type="entry name" value="GntR ligand-binding domain-like"/>
    <property type="match status" value="1"/>
</dbReference>
<dbReference type="SMART" id="SM00345">
    <property type="entry name" value="HTH_GNTR"/>
    <property type="match status" value="1"/>
</dbReference>
<dbReference type="PRINTS" id="PR00035">
    <property type="entry name" value="HTHGNTR"/>
</dbReference>
<evidence type="ECO:0000313" key="6">
    <source>
        <dbReference type="Proteomes" id="UP000295680"/>
    </source>
</evidence>
<evidence type="ECO:0000256" key="3">
    <source>
        <dbReference type="ARBA" id="ARBA00023163"/>
    </source>
</evidence>
<keyword evidence="6" id="KW-1185">Reference proteome</keyword>
<evidence type="ECO:0000256" key="2">
    <source>
        <dbReference type="ARBA" id="ARBA00023125"/>
    </source>
</evidence>
<dbReference type="CDD" id="cd07377">
    <property type="entry name" value="WHTH_GntR"/>
    <property type="match status" value="1"/>
</dbReference>
<comment type="caution">
    <text evidence="5">The sequence shown here is derived from an EMBL/GenBank/DDBJ whole genome shotgun (WGS) entry which is preliminary data.</text>
</comment>
<dbReference type="SUPFAM" id="SSF46785">
    <property type="entry name" value="Winged helix' DNA-binding domain"/>
    <property type="match status" value="1"/>
</dbReference>
<dbReference type="GO" id="GO:0003677">
    <property type="term" value="F:DNA binding"/>
    <property type="evidence" value="ECO:0007669"/>
    <property type="project" value="UniProtKB-KW"/>
</dbReference>
<keyword evidence="3" id="KW-0804">Transcription</keyword>
<evidence type="ECO:0000313" key="5">
    <source>
        <dbReference type="EMBL" id="TCO65016.1"/>
    </source>
</evidence>
<dbReference type="SMART" id="SM00895">
    <property type="entry name" value="FCD"/>
    <property type="match status" value="1"/>
</dbReference>
<dbReference type="PANTHER" id="PTHR43537">
    <property type="entry name" value="TRANSCRIPTIONAL REGULATOR, GNTR FAMILY"/>
    <property type="match status" value="1"/>
</dbReference>
<keyword evidence="2 5" id="KW-0238">DNA-binding</keyword>
<dbReference type="Gene3D" id="1.10.10.10">
    <property type="entry name" value="Winged helix-like DNA-binding domain superfamily/Winged helix DNA-binding domain"/>
    <property type="match status" value="1"/>
</dbReference>
<dbReference type="Pfam" id="PF00392">
    <property type="entry name" value="GntR"/>
    <property type="match status" value="1"/>
</dbReference>
<accession>A0A4R2K5A2</accession>
<dbReference type="PROSITE" id="PS50949">
    <property type="entry name" value="HTH_GNTR"/>
    <property type="match status" value="1"/>
</dbReference>
<feature type="domain" description="HTH gntR-type" evidence="4">
    <location>
        <begin position="6"/>
        <end position="73"/>
    </location>
</feature>
<sequence length="210" mass="23451">MAIIKRPLREQIRDEVLLRMVRGDLAVGGRINEGHLADDLGVSRTPLREALANLAQEGVLELRPNRGYWVAPVTAAEVRETYPVIGALEVLALRGSSPAELVAHAPELIELADAMLDVPPGEAGAADDRWHDELLRFCPNQRLLHLIKTQKTVVHRYEFAYFYEEGRIAESAAQHRRIAEAVLAGDLDLAARELQDNWEIGMRLLIDLIT</sequence>
<dbReference type="AlphaFoldDB" id="A0A4R2K5A2"/>
<dbReference type="PANTHER" id="PTHR43537:SF5">
    <property type="entry name" value="UXU OPERON TRANSCRIPTIONAL REGULATOR"/>
    <property type="match status" value="1"/>
</dbReference>
<dbReference type="SUPFAM" id="SSF48008">
    <property type="entry name" value="GntR ligand-binding domain-like"/>
    <property type="match status" value="1"/>
</dbReference>
<organism evidence="5 6">
    <name type="scientific">Actinocrispum wychmicini</name>
    <dbReference type="NCBI Taxonomy" id="1213861"/>
    <lineage>
        <taxon>Bacteria</taxon>
        <taxon>Bacillati</taxon>
        <taxon>Actinomycetota</taxon>
        <taxon>Actinomycetes</taxon>
        <taxon>Pseudonocardiales</taxon>
        <taxon>Pseudonocardiaceae</taxon>
        <taxon>Actinocrispum</taxon>
    </lineage>
</organism>
<dbReference type="RefSeq" id="WP_132111132.1">
    <property type="nucleotide sequence ID" value="NZ_SLWS01000001.1"/>
</dbReference>
<dbReference type="EMBL" id="SLWS01000001">
    <property type="protein sequence ID" value="TCO65016.1"/>
    <property type="molecule type" value="Genomic_DNA"/>
</dbReference>
<gene>
    <name evidence="5" type="ORF">EV192_101800</name>
</gene>
<reference evidence="5 6" key="1">
    <citation type="submission" date="2019-03" db="EMBL/GenBank/DDBJ databases">
        <title>Genomic Encyclopedia of Type Strains, Phase IV (KMG-IV): sequencing the most valuable type-strain genomes for metagenomic binning, comparative biology and taxonomic classification.</title>
        <authorList>
            <person name="Goeker M."/>
        </authorList>
    </citation>
    <scope>NUCLEOTIDE SEQUENCE [LARGE SCALE GENOMIC DNA]</scope>
    <source>
        <strain evidence="5 6">DSM 45934</strain>
    </source>
</reference>
<dbReference type="InterPro" id="IPR036390">
    <property type="entry name" value="WH_DNA-bd_sf"/>
</dbReference>
<dbReference type="OrthoDB" id="8664638at2"/>
<name>A0A4R2K5A2_9PSEU</name>
<dbReference type="GO" id="GO:0003700">
    <property type="term" value="F:DNA-binding transcription factor activity"/>
    <property type="evidence" value="ECO:0007669"/>
    <property type="project" value="InterPro"/>
</dbReference>
<dbReference type="InterPro" id="IPR000524">
    <property type="entry name" value="Tscrpt_reg_HTH_GntR"/>
</dbReference>
<proteinExistence type="predicted"/>
<evidence type="ECO:0000256" key="1">
    <source>
        <dbReference type="ARBA" id="ARBA00023015"/>
    </source>
</evidence>
<dbReference type="InterPro" id="IPR008920">
    <property type="entry name" value="TF_FadR/GntR_C"/>
</dbReference>
<dbReference type="Proteomes" id="UP000295680">
    <property type="component" value="Unassembled WGS sequence"/>
</dbReference>
<keyword evidence="1" id="KW-0805">Transcription regulation</keyword>
<protein>
    <submittedName>
        <fullName evidence="5">DNA-binding GntR family transcriptional regulator</fullName>
    </submittedName>
</protein>